<evidence type="ECO:0000313" key="5">
    <source>
        <dbReference type="Proteomes" id="UP001358417"/>
    </source>
</evidence>
<organism evidence="4 5">
    <name type="scientific">Exophiala bonariae</name>
    <dbReference type="NCBI Taxonomy" id="1690606"/>
    <lineage>
        <taxon>Eukaryota</taxon>
        <taxon>Fungi</taxon>
        <taxon>Dikarya</taxon>
        <taxon>Ascomycota</taxon>
        <taxon>Pezizomycotina</taxon>
        <taxon>Eurotiomycetes</taxon>
        <taxon>Chaetothyriomycetidae</taxon>
        <taxon>Chaetothyriales</taxon>
        <taxon>Herpotrichiellaceae</taxon>
        <taxon>Exophiala</taxon>
    </lineage>
</organism>
<feature type="transmembrane region" description="Helical" evidence="2">
    <location>
        <begin position="204"/>
        <end position="226"/>
    </location>
</feature>
<accession>A0AAV9MSE7</accession>
<keyword evidence="5" id="KW-1185">Reference proteome</keyword>
<dbReference type="InterPro" id="IPR007065">
    <property type="entry name" value="HPP"/>
</dbReference>
<feature type="transmembrane region" description="Helical" evidence="2">
    <location>
        <begin position="133"/>
        <end position="151"/>
    </location>
</feature>
<reference evidence="4 5" key="1">
    <citation type="submission" date="2023-08" db="EMBL/GenBank/DDBJ databases">
        <title>Black Yeasts Isolated from many extreme environments.</title>
        <authorList>
            <person name="Coleine C."/>
            <person name="Stajich J.E."/>
            <person name="Selbmann L."/>
        </authorList>
    </citation>
    <scope>NUCLEOTIDE SEQUENCE [LARGE SCALE GENOMIC DNA]</scope>
    <source>
        <strain evidence="4 5">CCFEE 5792</strain>
    </source>
</reference>
<feature type="compositionally biased region" description="Polar residues" evidence="1">
    <location>
        <begin position="268"/>
        <end position="277"/>
    </location>
</feature>
<dbReference type="EMBL" id="JAVRRD010000047">
    <property type="protein sequence ID" value="KAK5044540.1"/>
    <property type="molecule type" value="Genomic_DNA"/>
</dbReference>
<feature type="transmembrane region" description="Helical" evidence="2">
    <location>
        <begin position="163"/>
        <end position="184"/>
    </location>
</feature>
<feature type="domain" description="HPP transmembrane region" evidence="3">
    <location>
        <begin position="75"/>
        <end position="235"/>
    </location>
</feature>
<keyword evidence="2" id="KW-0812">Transmembrane</keyword>
<sequence length="394" mass="44375">MSQPQIKLEAMPKPQPREPVKPKPPFDIDNYLNPYIPRSPLYLLPTSVSYFFGHRLPRTSSRRPPVVHRYHNTIVYLSIFIGTFCGLAIIENTFLALPPLSGHAVPIIIASFGAAAILEYNTIESPLAQPRNLVFGHFFSAVIAVAITKLFEHLPQERFEELRWLVGAICVAVASIVMSLTKTVHPPAGATALLASTSVEIQILGWWLLPLVLLAAMLMMTSAMLLNNLAGRRYPVYWWTPVDLKALKEERRKEKGDKKQELDVEKASNPSATTATPESIKEENISDEETETGSNVGDLRKSASIDPDRIGRTVSYSSASRTPHPNRSQSRRTSKPEHDRPTKDSLKEDNEEDEKGDRIVITRNQIVVPEWLQLNDWEDEVLRILMERLRDSDA</sequence>
<feature type="region of interest" description="Disordered" evidence="1">
    <location>
        <begin position="251"/>
        <end position="360"/>
    </location>
</feature>
<dbReference type="GeneID" id="89978820"/>
<dbReference type="PANTHER" id="PTHR33741">
    <property type="entry name" value="TRANSMEMBRANE PROTEIN DDB_G0269096-RELATED"/>
    <property type="match status" value="1"/>
</dbReference>
<evidence type="ECO:0000259" key="3">
    <source>
        <dbReference type="Pfam" id="PF04982"/>
    </source>
</evidence>
<gene>
    <name evidence="4" type="ORF">LTR84_010664</name>
</gene>
<comment type="caution">
    <text evidence="4">The sequence shown here is derived from an EMBL/GenBank/DDBJ whole genome shotgun (WGS) entry which is preliminary data.</text>
</comment>
<dbReference type="Proteomes" id="UP001358417">
    <property type="component" value="Unassembled WGS sequence"/>
</dbReference>
<dbReference type="RefSeq" id="XP_064700198.1">
    <property type="nucleotide sequence ID" value="XM_064854199.1"/>
</dbReference>
<keyword evidence="2" id="KW-1133">Transmembrane helix</keyword>
<dbReference type="Pfam" id="PF04982">
    <property type="entry name" value="TM_HPP"/>
    <property type="match status" value="1"/>
</dbReference>
<evidence type="ECO:0000256" key="2">
    <source>
        <dbReference type="SAM" id="Phobius"/>
    </source>
</evidence>
<feature type="transmembrane region" description="Helical" evidence="2">
    <location>
        <begin position="74"/>
        <end position="97"/>
    </location>
</feature>
<feature type="compositionally biased region" description="Basic and acidic residues" evidence="1">
    <location>
        <begin position="298"/>
        <end position="311"/>
    </location>
</feature>
<dbReference type="AlphaFoldDB" id="A0AAV9MSE7"/>
<feature type="region of interest" description="Disordered" evidence="1">
    <location>
        <begin position="1"/>
        <end position="23"/>
    </location>
</feature>
<proteinExistence type="predicted"/>
<evidence type="ECO:0000256" key="1">
    <source>
        <dbReference type="SAM" id="MobiDB-lite"/>
    </source>
</evidence>
<feature type="compositionally biased region" description="Basic and acidic residues" evidence="1">
    <location>
        <begin position="251"/>
        <end position="266"/>
    </location>
</feature>
<evidence type="ECO:0000313" key="4">
    <source>
        <dbReference type="EMBL" id="KAK5044540.1"/>
    </source>
</evidence>
<feature type="compositionally biased region" description="Polar residues" evidence="1">
    <location>
        <begin position="314"/>
        <end position="328"/>
    </location>
</feature>
<dbReference type="PANTHER" id="PTHR33741:SF5">
    <property type="entry name" value="TRANSMEMBRANE PROTEIN DDB_G0269096-RELATED"/>
    <property type="match status" value="1"/>
</dbReference>
<protein>
    <recommendedName>
        <fullName evidence="3">HPP transmembrane region domain-containing protein</fullName>
    </recommendedName>
</protein>
<name>A0AAV9MSE7_9EURO</name>
<keyword evidence="2" id="KW-0472">Membrane</keyword>
<feature type="compositionally biased region" description="Basic and acidic residues" evidence="1">
    <location>
        <begin position="334"/>
        <end position="348"/>
    </location>
</feature>
<dbReference type="InterPro" id="IPR058581">
    <property type="entry name" value="TM_HPP"/>
</dbReference>